<evidence type="ECO:0000313" key="5">
    <source>
        <dbReference type="Proteomes" id="UP000588112"/>
    </source>
</evidence>
<gene>
    <name evidence="4" type="ORF">BJ981_004296</name>
</gene>
<organism evidence="4 5">
    <name type="scientific">Sphaerisporangium krabiense</name>
    <dbReference type="NCBI Taxonomy" id="763782"/>
    <lineage>
        <taxon>Bacteria</taxon>
        <taxon>Bacillati</taxon>
        <taxon>Actinomycetota</taxon>
        <taxon>Actinomycetes</taxon>
        <taxon>Streptosporangiales</taxon>
        <taxon>Streptosporangiaceae</taxon>
        <taxon>Sphaerisporangium</taxon>
    </lineage>
</organism>
<comment type="caution">
    <text evidence="4">The sequence shown here is derived from an EMBL/GenBank/DDBJ whole genome shotgun (WGS) entry which is preliminary data.</text>
</comment>
<name>A0A7W9DRF6_9ACTN</name>
<feature type="region of interest" description="Disordered" evidence="2">
    <location>
        <begin position="131"/>
        <end position="236"/>
    </location>
</feature>
<dbReference type="InterPro" id="IPR003594">
    <property type="entry name" value="HATPase_dom"/>
</dbReference>
<evidence type="ECO:0000313" key="4">
    <source>
        <dbReference type="EMBL" id="MBB5628597.1"/>
    </source>
</evidence>
<evidence type="ECO:0000256" key="1">
    <source>
        <dbReference type="ARBA" id="ARBA00022527"/>
    </source>
</evidence>
<sequence length="236" mass="24793">MTRIPTRPREARWELPADPRATAACRALVRVTLAEWGLRDLTDDMVVVVTELLANALIHGEPPIHLTLRRAHGALVGAVTDLGPGRPRLLAAAADLEHGRGLRIVDALTDSWGVDPLPGGAGKTIWFARAAPDPVAPRPQRDRQREEYSTNTLPDGSRSTALTSCGPVSGPETSSAPAAVRSRTASGTSPTLYEGAVTAPATCSPPAASATVTPPPSSAAKRSPSRNFTARPSVRE</sequence>
<dbReference type="CDD" id="cd16936">
    <property type="entry name" value="HATPase_RsbW-like"/>
    <property type="match status" value="1"/>
</dbReference>
<feature type="compositionally biased region" description="Low complexity" evidence="2">
    <location>
        <begin position="196"/>
        <end position="226"/>
    </location>
</feature>
<dbReference type="InterPro" id="IPR036890">
    <property type="entry name" value="HATPase_C_sf"/>
</dbReference>
<dbReference type="Pfam" id="PF13581">
    <property type="entry name" value="HATPase_c_2"/>
    <property type="match status" value="1"/>
</dbReference>
<keyword evidence="1" id="KW-0808">Transferase</keyword>
<dbReference type="PANTHER" id="PTHR35526">
    <property type="entry name" value="ANTI-SIGMA-F FACTOR RSBW-RELATED"/>
    <property type="match status" value="1"/>
</dbReference>
<keyword evidence="1" id="KW-0418">Kinase</keyword>
<dbReference type="PANTHER" id="PTHR35526:SF3">
    <property type="entry name" value="ANTI-SIGMA-F FACTOR RSBW"/>
    <property type="match status" value="1"/>
</dbReference>
<dbReference type="GO" id="GO:0004674">
    <property type="term" value="F:protein serine/threonine kinase activity"/>
    <property type="evidence" value="ECO:0007669"/>
    <property type="project" value="UniProtKB-KW"/>
</dbReference>
<dbReference type="EMBL" id="JACHBR010000001">
    <property type="protein sequence ID" value="MBB5628597.1"/>
    <property type="molecule type" value="Genomic_DNA"/>
</dbReference>
<protein>
    <submittedName>
        <fullName evidence="4">Anti-sigma regulatory factor (Ser/Thr protein kinase)</fullName>
    </submittedName>
</protein>
<reference evidence="4 5" key="1">
    <citation type="submission" date="2020-08" db="EMBL/GenBank/DDBJ databases">
        <title>Sequencing the genomes of 1000 actinobacteria strains.</title>
        <authorList>
            <person name="Klenk H.-P."/>
        </authorList>
    </citation>
    <scope>NUCLEOTIDE SEQUENCE [LARGE SCALE GENOMIC DNA]</scope>
    <source>
        <strain evidence="4 5">DSM 45790</strain>
    </source>
</reference>
<feature type="compositionally biased region" description="Polar residues" evidence="2">
    <location>
        <begin position="149"/>
        <end position="163"/>
    </location>
</feature>
<keyword evidence="5" id="KW-1185">Reference proteome</keyword>
<dbReference type="AlphaFoldDB" id="A0A7W9DRF6"/>
<dbReference type="Proteomes" id="UP000588112">
    <property type="component" value="Unassembled WGS sequence"/>
</dbReference>
<keyword evidence="1" id="KW-0723">Serine/threonine-protein kinase</keyword>
<accession>A0A7W9DRF6</accession>
<proteinExistence type="predicted"/>
<evidence type="ECO:0000259" key="3">
    <source>
        <dbReference type="Pfam" id="PF13581"/>
    </source>
</evidence>
<evidence type="ECO:0000256" key="2">
    <source>
        <dbReference type="SAM" id="MobiDB-lite"/>
    </source>
</evidence>
<dbReference type="SUPFAM" id="SSF55874">
    <property type="entry name" value="ATPase domain of HSP90 chaperone/DNA topoisomerase II/histidine kinase"/>
    <property type="match status" value="1"/>
</dbReference>
<feature type="domain" description="Histidine kinase/HSP90-like ATPase" evidence="3">
    <location>
        <begin position="15"/>
        <end position="127"/>
    </location>
</feature>
<feature type="compositionally biased region" description="Basic and acidic residues" evidence="2">
    <location>
        <begin position="139"/>
        <end position="148"/>
    </location>
</feature>
<dbReference type="InterPro" id="IPR050267">
    <property type="entry name" value="Anti-sigma-factor_SerPK"/>
</dbReference>
<dbReference type="Gene3D" id="3.30.565.10">
    <property type="entry name" value="Histidine kinase-like ATPase, C-terminal domain"/>
    <property type="match status" value="1"/>
</dbReference>